<dbReference type="Proteomes" id="UP000824120">
    <property type="component" value="Chromosome 5"/>
</dbReference>
<name>A0A9J5YYG5_SOLCO</name>
<protein>
    <submittedName>
        <fullName evidence="1">Uncharacterized protein</fullName>
    </submittedName>
</protein>
<accession>A0A9J5YYG5</accession>
<dbReference type="OrthoDB" id="1724884at2759"/>
<reference evidence="1 2" key="1">
    <citation type="submission" date="2020-09" db="EMBL/GenBank/DDBJ databases">
        <title>De no assembly of potato wild relative species, Solanum commersonii.</title>
        <authorList>
            <person name="Cho K."/>
        </authorList>
    </citation>
    <scope>NUCLEOTIDE SEQUENCE [LARGE SCALE GENOMIC DNA]</scope>
    <source>
        <strain evidence="1">LZ3.2</strain>
        <tissue evidence="1">Leaf</tissue>
    </source>
</reference>
<evidence type="ECO:0000313" key="1">
    <source>
        <dbReference type="EMBL" id="KAG5604885.1"/>
    </source>
</evidence>
<dbReference type="AlphaFoldDB" id="A0A9J5YYG5"/>
<organism evidence="1 2">
    <name type="scientific">Solanum commersonii</name>
    <name type="common">Commerson's wild potato</name>
    <name type="synonym">Commerson's nightshade</name>
    <dbReference type="NCBI Taxonomy" id="4109"/>
    <lineage>
        <taxon>Eukaryota</taxon>
        <taxon>Viridiplantae</taxon>
        <taxon>Streptophyta</taxon>
        <taxon>Embryophyta</taxon>
        <taxon>Tracheophyta</taxon>
        <taxon>Spermatophyta</taxon>
        <taxon>Magnoliopsida</taxon>
        <taxon>eudicotyledons</taxon>
        <taxon>Gunneridae</taxon>
        <taxon>Pentapetalae</taxon>
        <taxon>asterids</taxon>
        <taxon>lamiids</taxon>
        <taxon>Solanales</taxon>
        <taxon>Solanaceae</taxon>
        <taxon>Solanoideae</taxon>
        <taxon>Solaneae</taxon>
        <taxon>Solanum</taxon>
    </lineage>
</organism>
<comment type="caution">
    <text evidence="1">The sequence shown here is derived from an EMBL/GenBank/DDBJ whole genome shotgun (WGS) entry which is preliminary data.</text>
</comment>
<gene>
    <name evidence="1" type="ORF">H5410_026377</name>
</gene>
<sequence length="134" mass="14653">MGFEESLGLFLIYLWLSVSVTLELGFLKSSHCLIWALQNLAVPMDASTSGTSSVQYHSIAEQPIAATIVNSTFQRQVRHCFGNATPGEFPLSANPSIVLHATCSFFRQPANFAPDNELSLAELAALDMLKKSYI</sequence>
<dbReference type="EMBL" id="JACXVP010000005">
    <property type="protein sequence ID" value="KAG5604885.1"/>
    <property type="molecule type" value="Genomic_DNA"/>
</dbReference>
<evidence type="ECO:0000313" key="2">
    <source>
        <dbReference type="Proteomes" id="UP000824120"/>
    </source>
</evidence>
<proteinExistence type="predicted"/>
<keyword evidence="2" id="KW-1185">Reference proteome</keyword>